<evidence type="ECO:0000313" key="3">
    <source>
        <dbReference type="Proteomes" id="UP000018731"/>
    </source>
</evidence>
<feature type="transmembrane region" description="Helical" evidence="1">
    <location>
        <begin position="12"/>
        <end position="31"/>
    </location>
</feature>
<keyword evidence="1" id="KW-1133">Transmembrane helix</keyword>
<keyword evidence="3" id="KW-1185">Reference proteome</keyword>
<dbReference type="eggNOG" id="COG2246">
    <property type="taxonomic scope" value="Bacteria"/>
</dbReference>
<protein>
    <submittedName>
        <fullName evidence="2">Uncharacterized protein</fullName>
    </submittedName>
</protein>
<reference evidence="2 3" key="1">
    <citation type="journal article" date="2014" name="Genome Announc.">
        <title>Draft genome sequences of six enterohepatic helicobacter species isolated from humans and one from rhesus macaques.</title>
        <authorList>
            <person name="Shen Z."/>
            <person name="Sheh A."/>
            <person name="Young S.K."/>
            <person name="Abouelliel A."/>
            <person name="Ward D.V."/>
            <person name="Earl A.M."/>
            <person name="Fox J.G."/>
        </authorList>
    </citation>
    <scope>NUCLEOTIDE SEQUENCE [LARGE SCALE GENOMIC DNA]</scope>
    <source>
        <strain evidence="2 3">MIT 99-5501</strain>
    </source>
</reference>
<organism evidence="2 3">
    <name type="scientific">Helicobacter macacae MIT 99-5501</name>
    <dbReference type="NCBI Taxonomy" id="1357400"/>
    <lineage>
        <taxon>Bacteria</taxon>
        <taxon>Pseudomonadati</taxon>
        <taxon>Campylobacterota</taxon>
        <taxon>Epsilonproteobacteria</taxon>
        <taxon>Campylobacterales</taxon>
        <taxon>Helicobacteraceae</taxon>
        <taxon>Helicobacter</taxon>
    </lineage>
</organism>
<dbReference type="Proteomes" id="UP000018731">
    <property type="component" value="Unassembled WGS sequence"/>
</dbReference>
<name>V8CDK7_9HELI</name>
<gene>
    <name evidence="2" type="ORF">HMPREF2086_00155</name>
</gene>
<dbReference type="RefSeq" id="WP_023926823.1">
    <property type="nucleotide sequence ID" value="NZ_KI669454.1"/>
</dbReference>
<dbReference type="HOGENOM" id="CLU_121804_0_0_7"/>
<feature type="transmembrane region" description="Helical" evidence="1">
    <location>
        <begin position="73"/>
        <end position="92"/>
    </location>
</feature>
<comment type="caution">
    <text evidence="2">The sequence shown here is derived from an EMBL/GenBank/DDBJ whole genome shotgun (WGS) entry which is preliminary data.</text>
</comment>
<keyword evidence="1" id="KW-0472">Membrane</keyword>
<dbReference type="AlphaFoldDB" id="V8CDK7"/>
<sequence length="155" mass="17423">MLAFIYHSQFTRYFGSAFVALVVNLLSRIFYELFFGFGVSVALGYISGHFVNFAISVKYIFPKDKYKSTKIAFVKFSLVAFVGLVVQTFVAVFALRVLQGANLGLSIELQKLLAHICGIGFSFICNFLGHKFFSFRTSALEQSLQNKFHKKGGEK</sequence>
<dbReference type="EMBL" id="AZJI01000001">
    <property type="protein sequence ID" value="ETD24821.1"/>
    <property type="molecule type" value="Genomic_DNA"/>
</dbReference>
<evidence type="ECO:0000313" key="2">
    <source>
        <dbReference type="EMBL" id="ETD24821.1"/>
    </source>
</evidence>
<keyword evidence="1" id="KW-0812">Transmembrane</keyword>
<accession>V8CDK7</accession>
<feature type="transmembrane region" description="Helical" evidence="1">
    <location>
        <begin position="112"/>
        <end position="129"/>
    </location>
</feature>
<evidence type="ECO:0000256" key="1">
    <source>
        <dbReference type="SAM" id="Phobius"/>
    </source>
</evidence>
<feature type="transmembrane region" description="Helical" evidence="1">
    <location>
        <begin position="37"/>
        <end position="61"/>
    </location>
</feature>
<dbReference type="PATRIC" id="fig|1357400.3.peg.226"/>
<proteinExistence type="predicted"/>
<dbReference type="STRING" id="1357400.HMPREF2086_00155"/>